<protein>
    <submittedName>
        <fullName evidence="2">Uncharacterized protein</fullName>
    </submittedName>
</protein>
<proteinExistence type="predicted"/>
<evidence type="ECO:0000256" key="1">
    <source>
        <dbReference type="SAM" id="MobiDB-lite"/>
    </source>
</evidence>
<name>A0A0A9DCA6_ARUDO</name>
<dbReference type="EMBL" id="GBRH01212449">
    <property type="protein sequence ID" value="JAD85446.1"/>
    <property type="molecule type" value="Transcribed_RNA"/>
</dbReference>
<sequence>MYLRRCRGGGPSLRQPLASGPVPAGGKRAYQEEIPNQLVQYSFVSTQSQEIQMVFCQEVDLSSKLEKRFKMLHQWMTKGISHGEMATWDTNDDTMIKDIKPLGRQYSFLHCKSRKVYFVILFVVDGVSFHESTDSDKNGFTKVL</sequence>
<accession>A0A0A9DCA6</accession>
<reference evidence="2" key="1">
    <citation type="submission" date="2014-09" db="EMBL/GenBank/DDBJ databases">
        <authorList>
            <person name="Magalhaes I.L.F."/>
            <person name="Oliveira U."/>
            <person name="Santos F.R."/>
            <person name="Vidigal T.H.D.A."/>
            <person name="Brescovit A.D."/>
            <person name="Santos A.J."/>
        </authorList>
    </citation>
    <scope>NUCLEOTIDE SEQUENCE</scope>
    <source>
        <tissue evidence="2">Shoot tissue taken approximately 20 cm above the soil surface</tissue>
    </source>
</reference>
<evidence type="ECO:0000313" key="2">
    <source>
        <dbReference type="EMBL" id="JAD85446.1"/>
    </source>
</evidence>
<reference evidence="2" key="2">
    <citation type="journal article" date="2015" name="Data Brief">
        <title>Shoot transcriptome of the giant reed, Arundo donax.</title>
        <authorList>
            <person name="Barrero R.A."/>
            <person name="Guerrero F.D."/>
            <person name="Moolhuijzen P."/>
            <person name="Goolsby J.A."/>
            <person name="Tidwell J."/>
            <person name="Bellgard S.E."/>
            <person name="Bellgard M.I."/>
        </authorList>
    </citation>
    <scope>NUCLEOTIDE SEQUENCE</scope>
    <source>
        <tissue evidence="2">Shoot tissue taken approximately 20 cm above the soil surface</tissue>
    </source>
</reference>
<feature type="region of interest" description="Disordered" evidence="1">
    <location>
        <begin position="1"/>
        <end position="26"/>
    </location>
</feature>
<organism evidence="2">
    <name type="scientific">Arundo donax</name>
    <name type="common">Giant reed</name>
    <name type="synonym">Donax arundinaceus</name>
    <dbReference type="NCBI Taxonomy" id="35708"/>
    <lineage>
        <taxon>Eukaryota</taxon>
        <taxon>Viridiplantae</taxon>
        <taxon>Streptophyta</taxon>
        <taxon>Embryophyta</taxon>
        <taxon>Tracheophyta</taxon>
        <taxon>Spermatophyta</taxon>
        <taxon>Magnoliopsida</taxon>
        <taxon>Liliopsida</taxon>
        <taxon>Poales</taxon>
        <taxon>Poaceae</taxon>
        <taxon>PACMAD clade</taxon>
        <taxon>Arundinoideae</taxon>
        <taxon>Arundineae</taxon>
        <taxon>Arundo</taxon>
    </lineage>
</organism>
<dbReference type="AlphaFoldDB" id="A0A0A9DCA6"/>